<dbReference type="Proteomes" id="UP000634668">
    <property type="component" value="Unassembled WGS sequence"/>
</dbReference>
<keyword evidence="4" id="KW-1185">Reference proteome</keyword>
<accession>A0A918MM73</accession>
<evidence type="ECO:0000313" key="4">
    <source>
        <dbReference type="Proteomes" id="UP000634668"/>
    </source>
</evidence>
<dbReference type="AlphaFoldDB" id="A0A918MM73"/>
<keyword evidence="1" id="KW-0732">Signal</keyword>
<dbReference type="InterPro" id="IPR027039">
    <property type="entry name" value="Crtac1"/>
</dbReference>
<dbReference type="Gene3D" id="2.130.10.130">
    <property type="entry name" value="Integrin alpha, N-terminal"/>
    <property type="match status" value="3"/>
</dbReference>
<protein>
    <recommendedName>
        <fullName evidence="2">ASPIC/UnbV domain-containing protein</fullName>
    </recommendedName>
</protein>
<dbReference type="SUPFAM" id="SSF69318">
    <property type="entry name" value="Integrin alpha N-terminal domain"/>
    <property type="match status" value="3"/>
</dbReference>
<gene>
    <name evidence="3" type="ORF">GCM10007383_20710</name>
</gene>
<dbReference type="InterPro" id="IPR028994">
    <property type="entry name" value="Integrin_alpha_N"/>
</dbReference>
<evidence type="ECO:0000259" key="2">
    <source>
        <dbReference type="Pfam" id="PF07593"/>
    </source>
</evidence>
<sequence length="1131" mass="126664">MMKTNESTTHSWLYILTILLFLTQQSNAQEEKLFTLLDASYTGITFQNTIKDTKESNILIYSNFYGGAGVGIGDFNKDGFQDIYFAGNLVSDRLYQNNGAMQFEDITQAAGIEDNGGWSSGVIVGDINNDGWPDIYVTRELYDGNPEIRRNKLFINTTKENPDRKISFKESAAEYGLDNSERTRHATFLDYNKDGLLDIFLLNHPPNPGNYSEMYDVDRNQERFAPRLYRNNGNKSFTDVTIEAGILKLGNANSVSILDANNDGWPDIYIAHDFGPPDVLFINNADGTFTNTIDASLKHISYFSMGVDAADINNDGLLDLMVVDMVAEDNFRIKSNMSGMNPDSFWNIVNNGGHYQYMYNTLQLNQGVFSGVPQFSDIAQMAGVSSTDWSWSNVIADFDNDGLKDIYVTNGLLRDIRNTDSDKAVGNYITKTANDFVKNNPNAGDVSIWDILDLDEALDHIPSVRLSNYAFKNKDGMIFDKMSEEWGLSQKSFSAGCAYVDLDNDGDLDLVVNNVNDLAFIYRNNSEKNKGQNYLRINLTDTEKNTPILGARVESVQGNLKQLYEFTSVRGMYSTSEQIAHFGFSENKTIDTLKVTWPNRQVSFYTDVVPNQFLTIDIGDANQLIPDPPTKKDLLFSSIEGIEFKHIENKFNEFDLQVLLPHKQSQYGPALTVGDVNGDGLEDVFIGGAAGFEPVLFLQNQVGEFVKTDSKTWKDAARYEDLDAMFFDMDNDGDLDLYVVSGGNEWEPNSHYYQDRLYINDGKGSFELTKNKLPYFTESGSVVRAFDYDNDGYLDLFVGGRHMPWDYPSPVSSRILQNKKGSFKDVTRNVAKDLLDIGMVTDAVWMDFDGDGNTDLVLTGEWMPITFIKNTGDKFINVTGSLGMQDTVGWWYSLEAADMDNDGDIDLVAGNLGLNYKYKASEETPFEVHYSDFDENGSKDIVLSYYNFGEQFPLRGRSCSAEQIPMIAKRFQSYDVFASANLTEVYGEDNLQTALHYSAKTFGSAYFENKGNGKFSMKVLPKEAQISNVDAILLEDFDGDGNKDILMAGNMYPVEIETTRNDAGVGIFLKGDGKGEFTPLLPTESGMFLTGDVQKLKRINTSGNKMIISAVNNGEMEWVKINGKSTAHEEQ</sequence>
<dbReference type="PANTHER" id="PTHR16026">
    <property type="entry name" value="CARTILAGE ACIDIC PROTEIN 1"/>
    <property type="match status" value="1"/>
</dbReference>
<organism evidence="3 4">
    <name type="scientific">Arenibacter certesii</name>
    <dbReference type="NCBI Taxonomy" id="228955"/>
    <lineage>
        <taxon>Bacteria</taxon>
        <taxon>Pseudomonadati</taxon>
        <taxon>Bacteroidota</taxon>
        <taxon>Flavobacteriia</taxon>
        <taxon>Flavobacteriales</taxon>
        <taxon>Flavobacteriaceae</taxon>
        <taxon>Arenibacter</taxon>
    </lineage>
</organism>
<dbReference type="EMBL" id="BMWP01000012">
    <property type="protein sequence ID" value="GGW35566.1"/>
    <property type="molecule type" value="Genomic_DNA"/>
</dbReference>
<evidence type="ECO:0000313" key="3">
    <source>
        <dbReference type="EMBL" id="GGW35566.1"/>
    </source>
</evidence>
<dbReference type="Pfam" id="PF13517">
    <property type="entry name" value="FG-GAP_3"/>
    <property type="match status" value="4"/>
</dbReference>
<dbReference type="Pfam" id="PF07593">
    <property type="entry name" value="UnbV_ASPIC"/>
    <property type="match status" value="1"/>
</dbReference>
<reference evidence="3" key="2">
    <citation type="submission" date="2020-09" db="EMBL/GenBank/DDBJ databases">
        <authorList>
            <person name="Sun Q."/>
            <person name="Kim S."/>
        </authorList>
    </citation>
    <scope>NUCLEOTIDE SEQUENCE</scope>
    <source>
        <strain evidence="3">KCTC 12113</strain>
    </source>
</reference>
<dbReference type="InterPro" id="IPR013517">
    <property type="entry name" value="FG-GAP"/>
</dbReference>
<evidence type="ECO:0000256" key="1">
    <source>
        <dbReference type="ARBA" id="ARBA00022729"/>
    </source>
</evidence>
<feature type="domain" description="ASPIC/UnbV" evidence="2">
    <location>
        <begin position="549"/>
        <end position="615"/>
    </location>
</feature>
<reference evidence="3" key="1">
    <citation type="journal article" date="2014" name="Int. J. Syst. Evol. Microbiol.">
        <title>Complete genome sequence of Corynebacterium casei LMG S-19264T (=DSM 44701T), isolated from a smear-ripened cheese.</title>
        <authorList>
            <consortium name="US DOE Joint Genome Institute (JGI-PGF)"/>
            <person name="Walter F."/>
            <person name="Albersmeier A."/>
            <person name="Kalinowski J."/>
            <person name="Ruckert C."/>
        </authorList>
    </citation>
    <scope>NUCLEOTIDE SEQUENCE</scope>
    <source>
        <strain evidence="3">KCTC 12113</strain>
    </source>
</reference>
<dbReference type="PANTHER" id="PTHR16026:SF0">
    <property type="entry name" value="CARTILAGE ACIDIC PROTEIN 1"/>
    <property type="match status" value="1"/>
</dbReference>
<dbReference type="RefSeq" id="WP_229797187.1">
    <property type="nucleotide sequence ID" value="NZ_BMWP01000012.1"/>
</dbReference>
<comment type="caution">
    <text evidence="3">The sequence shown here is derived from an EMBL/GenBank/DDBJ whole genome shotgun (WGS) entry which is preliminary data.</text>
</comment>
<name>A0A918MM73_9FLAO</name>
<proteinExistence type="predicted"/>
<dbReference type="InterPro" id="IPR011519">
    <property type="entry name" value="UnbV_ASPIC"/>
</dbReference>